<evidence type="ECO:0000313" key="2">
    <source>
        <dbReference type="Proteomes" id="UP000006729"/>
    </source>
</evidence>
<protein>
    <submittedName>
        <fullName evidence="1">Uncharacterized protein</fullName>
    </submittedName>
</protein>
<accession>A0A3N7FE88</accession>
<evidence type="ECO:0000313" key="1">
    <source>
        <dbReference type="EMBL" id="RQO94597.1"/>
    </source>
</evidence>
<gene>
    <name evidence="1" type="ORF">POPTR_008G128650</name>
</gene>
<proteinExistence type="predicted"/>
<name>A0A3N7FE88_POPTR</name>
<dbReference type="EMBL" id="CM009297">
    <property type="protein sequence ID" value="RQO94597.1"/>
    <property type="molecule type" value="Genomic_DNA"/>
</dbReference>
<reference evidence="1 2" key="1">
    <citation type="journal article" date="2006" name="Science">
        <title>The genome of black cottonwood, Populus trichocarpa (Torr. &amp; Gray).</title>
        <authorList>
            <person name="Tuskan G.A."/>
            <person name="Difazio S."/>
            <person name="Jansson S."/>
            <person name="Bohlmann J."/>
            <person name="Grigoriev I."/>
            <person name="Hellsten U."/>
            <person name="Putnam N."/>
            <person name="Ralph S."/>
            <person name="Rombauts S."/>
            <person name="Salamov A."/>
            <person name="Schein J."/>
            <person name="Sterck L."/>
            <person name="Aerts A."/>
            <person name="Bhalerao R.R."/>
            <person name="Bhalerao R.P."/>
            <person name="Blaudez D."/>
            <person name="Boerjan W."/>
            <person name="Brun A."/>
            <person name="Brunner A."/>
            <person name="Busov V."/>
            <person name="Campbell M."/>
            <person name="Carlson J."/>
            <person name="Chalot M."/>
            <person name="Chapman J."/>
            <person name="Chen G.L."/>
            <person name="Cooper D."/>
            <person name="Coutinho P.M."/>
            <person name="Couturier J."/>
            <person name="Covert S."/>
            <person name="Cronk Q."/>
            <person name="Cunningham R."/>
            <person name="Davis J."/>
            <person name="Degroeve S."/>
            <person name="Dejardin A."/>
            <person name="Depamphilis C."/>
            <person name="Detter J."/>
            <person name="Dirks B."/>
            <person name="Dubchak I."/>
            <person name="Duplessis S."/>
            <person name="Ehlting J."/>
            <person name="Ellis B."/>
            <person name="Gendler K."/>
            <person name="Goodstein D."/>
            <person name="Gribskov M."/>
            <person name="Grimwood J."/>
            <person name="Groover A."/>
            <person name="Gunter L."/>
            <person name="Hamberger B."/>
            <person name="Heinze B."/>
            <person name="Helariutta Y."/>
            <person name="Henrissat B."/>
            <person name="Holligan D."/>
            <person name="Holt R."/>
            <person name="Huang W."/>
            <person name="Islam-Faridi N."/>
            <person name="Jones S."/>
            <person name="Jones-Rhoades M."/>
            <person name="Jorgensen R."/>
            <person name="Joshi C."/>
            <person name="Kangasjarvi J."/>
            <person name="Karlsson J."/>
            <person name="Kelleher C."/>
            <person name="Kirkpatrick R."/>
            <person name="Kirst M."/>
            <person name="Kohler A."/>
            <person name="Kalluri U."/>
            <person name="Larimer F."/>
            <person name="Leebens-Mack J."/>
            <person name="Leple J.C."/>
            <person name="Locascio P."/>
            <person name="Lou Y."/>
            <person name="Lucas S."/>
            <person name="Martin F."/>
            <person name="Montanini B."/>
            <person name="Napoli C."/>
            <person name="Nelson D.R."/>
            <person name="Nelson C."/>
            <person name="Nieminen K."/>
            <person name="Nilsson O."/>
            <person name="Pereda V."/>
            <person name="Peter G."/>
            <person name="Philippe R."/>
            <person name="Pilate G."/>
            <person name="Poliakov A."/>
            <person name="Razumovskaya J."/>
            <person name="Richardson P."/>
            <person name="Rinaldi C."/>
            <person name="Ritland K."/>
            <person name="Rouze P."/>
            <person name="Ryaboy D."/>
            <person name="Schmutz J."/>
            <person name="Schrader J."/>
            <person name="Segerman B."/>
            <person name="Shin H."/>
            <person name="Siddiqui A."/>
            <person name="Sterky F."/>
            <person name="Terry A."/>
            <person name="Tsai C.J."/>
            <person name="Uberbacher E."/>
            <person name="Unneberg P."/>
            <person name="Vahala J."/>
            <person name="Wall K."/>
            <person name="Wessler S."/>
            <person name="Yang G."/>
            <person name="Yin T."/>
            <person name="Douglas C."/>
            <person name="Marra M."/>
            <person name="Sandberg G."/>
            <person name="Van de Peer Y."/>
            <person name="Rokhsar D."/>
        </authorList>
    </citation>
    <scope>NUCLEOTIDE SEQUENCE [LARGE SCALE GENOMIC DNA]</scope>
    <source>
        <strain evidence="2">cv. Nisqually</strain>
    </source>
</reference>
<dbReference type="Proteomes" id="UP000006729">
    <property type="component" value="Chromosome 8"/>
</dbReference>
<keyword evidence="2" id="KW-1185">Reference proteome</keyword>
<dbReference type="AlphaFoldDB" id="A0A3N7FE88"/>
<sequence>MIEYISYLFECSNLGCDIHKRLHKTSRRTQIKTIQGP</sequence>
<organism evidence="1 2">
    <name type="scientific">Populus trichocarpa</name>
    <name type="common">Western balsam poplar</name>
    <name type="synonym">Populus balsamifera subsp. trichocarpa</name>
    <dbReference type="NCBI Taxonomy" id="3694"/>
    <lineage>
        <taxon>Eukaryota</taxon>
        <taxon>Viridiplantae</taxon>
        <taxon>Streptophyta</taxon>
        <taxon>Embryophyta</taxon>
        <taxon>Tracheophyta</taxon>
        <taxon>Spermatophyta</taxon>
        <taxon>Magnoliopsida</taxon>
        <taxon>eudicotyledons</taxon>
        <taxon>Gunneridae</taxon>
        <taxon>Pentapetalae</taxon>
        <taxon>rosids</taxon>
        <taxon>fabids</taxon>
        <taxon>Malpighiales</taxon>
        <taxon>Salicaceae</taxon>
        <taxon>Saliceae</taxon>
        <taxon>Populus</taxon>
    </lineage>
</organism>
<dbReference type="InParanoid" id="A0A3N7FE88"/>